<dbReference type="InterPro" id="IPR007060">
    <property type="entry name" value="FtsL/DivIC"/>
</dbReference>
<feature type="topological domain" description="Periplasmic" evidence="7">
    <location>
        <begin position="27"/>
        <end position="96"/>
    </location>
</feature>
<accession>A0AB39UY29</accession>
<dbReference type="GO" id="GO:0043093">
    <property type="term" value="P:FtsZ-dependent cytokinesis"/>
    <property type="evidence" value="ECO:0007669"/>
    <property type="project" value="UniProtKB-UniRule"/>
</dbReference>
<dbReference type="Pfam" id="PF04977">
    <property type="entry name" value="DivIC"/>
    <property type="match status" value="1"/>
</dbReference>
<organism evidence="8">
    <name type="scientific">Thermohahella caldifontis</name>
    <dbReference type="NCBI Taxonomy" id="3142973"/>
    <lineage>
        <taxon>Bacteria</taxon>
        <taxon>Pseudomonadati</taxon>
        <taxon>Pseudomonadota</taxon>
        <taxon>Gammaproteobacteria</taxon>
        <taxon>Oceanospirillales</taxon>
        <taxon>Hahellaceae</taxon>
        <taxon>Thermohahella</taxon>
    </lineage>
</organism>
<protein>
    <recommendedName>
        <fullName evidence="7">Cell division protein FtsB</fullName>
    </recommendedName>
</protein>
<evidence type="ECO:0000256" key="2">
    <source>
        <dbReference type="ARBA" id="ARBA00022618"/>
    </source>
</evidence>
<comment type="similarity">
    <text evidence="7">Belongs to the FtsB family.</text>
</comment>
<keyword evidence="4 7" id="KW-1133">Transmembrane helix</keyword>
<evidence type="ECO:0000256" key="5">
    <source>
        <dbReference type="ARBA" id="ARBA00023136"/>
    </source>
</evidence>
<evidence type="ECO:0000256" key="6">
    <source>
        <dbReference type="ARBA" id="ARBA00023306"/>
    </source>
</evidence>
<comment type="subcellular location">
    <subcellularLocation>
        <location evidence="7">Cell inner membrane</location>
        <topology evidence="7">Single-pass type II membrane protein</topology>
    </subcellularLocation>
    <text evidence="7">Localizes to the division septum.</text>
</comment>
<dbReference type="InterPro" id="IPR023081">
    <property type="entry name" value="Cell_div_FtsB"/>
</dbReference>
<dbReference type="GO" id="GO:0032153">
    <property type="term" value="C:cell division site"/>
    <property type="evidence" value="ECO:0007669"/>
    <property type="project" value="UniProtKB-UniRule"/>
</dbReference>
<dbReference type="HAMAP" id="MF_00599">
    <property type="entry name" value="FtsB"/>
    <property type="match status" value="1"/>
</dbReference>
<name>A0AB39UY29_9GAMM</name>
<dbReference type="GO" id="GO:0030428">
    <property type="term" value="C:cell septum"/>
    <property type="evidence" value="ECO:0007669"/>
    <property type="project" value="TreeGrafter"/>
</dbReference>
<reference evidence="8" key="1">
    <citation type="submission" date="2024-05" db="EMBL/GenBank/DDBJ databases">
        <title>Genome sequencing of novel strain.</title>
        <authorList>
            <person name="Ganbat D."/>
            <person name="Ganbat S."/>
            <person name="Lee S.-J."/>
        </authorList>
    </citation>
    <scope>NUCLEOTIDE SEQUENCE</scope>
    <source>
        <strain evidence="8">SMD15-11</strain>
    </source>
</reference>
<sequence length="96" mass="10773">MVESHTKWLWAGMGLVLFGLQLRLWTGEGSLVHAWSLQSQIQAQAQENSVLAARNHRLEAEIRQLRGGLSAVDEKARAQLGYIARGETFYLLVDPE</sequence>
<evidence type="ECO:0000256" key="1">
    <source>
        <dbReference type="ARBA" id="ARBA00022475"/>
    </source>
</evidence>
<keyword evidence="6 7" id="KW-0131">Cell cycle</keyword>
<keyword evidence="3 7" id="KW-0812">Transmembrane</keyword>
<comment type="function">
    <text evidence="7">Essential cell division protein. May link together the upstream cell division proteins, which are predominantly cytoplasmic, with the downstream cell division proteins, which are predominantly periplasmic.</text>
</comment>
<evidence type="ECO:0000256" key="3">
    <source>
        <dbReference type="ARBA" id="ARBA00022692"/>
    </source>
</evidence>
<feature type="topological domain" description="Cytoplasmic" evidence="7">
    <location>
        <begin position="1"/>
        <end position="8"/>
    </location>
</feature>
<dbReference type="PANTHER" id="PTHR37485:SF1">
    <property type="entry name" value="CELL DIVISION PROTEIN FTSB"/>
    <property type="match status" value="1"/>
</dbReference>
<evidence type="ECO:0000256" key="7">
    <source>
        <dbReference type="HAMAP-Rule" id="MF_00599"/>
    </source>
</evidence>
<keyword evidence="2 7" id="KW-0132">Cell division</keyword>
<comment type="subunit">
    <text evidence="7">Part of a complex composed of FtsB, FtsL and FtsQ.</text>
</comment>
<dbReference type="KEGG" id="tcd:AAIA72_04585"/>
<dbReference type="EMBL" id="CP154858">
    <property type="protein sequence ID" value="XDT73254.1"/>
    <property type="molecule type" value="Genomic_DNA"/>
</dbReference>
<evidence type="ECO:0000313" key="8">
    <source>
        <dbReference type="EMBL" id="XDT73254.1"/>
    </source>
</evidence>
<dbReference type="PANTHER" id="PTHR37485">
    <property type="entry name" value="CELL DIVISION PROTEIN FTSB"/>
    <property type="match status" value="1"/>
</dbReference>
<keyword evidence="7" id="KW-0997">Cell inner membrane</keyword>
<proteinExistence type="inferred from homology"/>
<dbReference type="GO" id="GO:0005886">
    <property type="term" value="C:plasma membrane"/>
    <property type="evidence" value="ECO:0007669"/>
    <property type="project" value="UniProtKB-SubCell"/>
</dbReference>
<dbReference type="AlphaFoldDB" id="A0AB39UY29"/>
<gene>
    <name evidence="7" type="primary">ftsB</name>
    <name evidence="8" type="ORF">AAIA72_04585</name>
</gene>
<keyword evidence="1 7" id="KW-1003">Cell membrane</keyword>
<keyword evidence="5 7" id="KW-0472">Membrane</keyword>
<evidence type="ECO:0000256" key="4">
    <source>
        <dbReference type="ARBA" id="ARBA00022989"/>
    </source>
</evidence>
<dbReference type="RefSeq" id="WP_369602248.1">
    <property type="nucleotide sequence ID" value="NZ_CP154858.1"/>
</dbReference>